<organism evidence="1 2">
    <name type="scientific">Salinomyces thailandicus</name>
    <dbReference type="NCBI Taxonomy" id="706561"/>
    <lineage>
        <taxon>Eukaryota</taxon>
        <taxon>Fungi</taxon>
        <taxon>Dikarya</taxon>
        <taxon>Ascomycota</taxon>
        <taxon>Pezizomycotina</taxon>
        <taxon>Dothideomycetes</taxon>
        <taxon>Dothideomycetidae</taxon>
        <taxon>Mycosphaerellales</taxon>
        <taxon>Teratosphaeriaceae</taxon>
        <taxon>Salinomyces</taxon>
    </lineage>
</organism>
<comment type="caution">
    <text evidence="1">The sequence shown here is derived from an EMBL/GenBank/DDBJ whole genome shotgun (WGS) entry which is preliminary data.</text>
</comment>
<dbReference type="Proteomes" id="UP000308549">
    <property type="component" value="Unassembled WGS sequence"/>
</dbReference>
<protein>
    <submittedName>
        <fullName evidence="1">Uncharacterized protein</fullName>
    </submittedName>
</protein>
<proteinExistence type="predicted"/>
<gene>
    <name evidence="1" type="ORF">B0A50_08395</name>
</gene>
<sequence length="241" mass="27029">MPTVQIYIRTPNRFGSLAVLEEKRIRTHSQTIDRILSSNNNTSPRPQKQTVILEGAAPAALTYLLDRIRTNKESPNLHIKVHDLSLPKAVAIWEAAELLDLQPPQPHIQGHVIGYIAHAVLTPTEMGVLHRCFYPRREACKVWRVMVHQVAWCIVNGAYEEAEAVELKVAAMEWPELVEAVDGKIHEDLLPKRLAREERLARSVVLLLEVAMEVFAKVGREGVEFGMAQSGEQARAASLDT</sequence>
<name>A0A4U0TLY0_9PEZI</name>
<dbReference type="AlphaFoldDB" id="A0A4U0TLY0"/>
<keyword evidence="2" id="KW-1185">Reference proteome</keyword>
<reference evidence="1 2" key="1">
    <citation type="submission" date="2017-03" db="EMBL/GenBank/DDBJ databases">
        <title>Genomes of endolithic fungi from Antarctica.</title>
        <authorList>
            <person name="Coleine C."/>
            <person name="Masonjones S."/>
            <person name="Stajich J.E."/>
        </authorList>
    </citation>
    <scope>NUCLEOTIDE SEQUENCE [LARGE SCALE GENOMIC DNA]</scope>
    <source>
        <strain evidence="1 2">CCFEE 6315</strain>
    </source>
</reference>
<accession>A0A4U0TLY0</accession>
<evidence type="ECO:0000313" key="2">
    <source>
        <dbReference type="Proteomes" id="UP000308549"/>
    </source>
</evidence>
<dbReference type="OrthoDB" id="3649219at2759"/>
<evidence type="ECO:0000313" key="1">
    <source>
        <dbReference type="EMBL" id="TKA22736.1"/>
    </source>
</evidence>
<dbReference type="EMBL" id="NAJL01000067">
    <property type="protein sequence ID" value="TKA22736.1"/>
    <property type="molecule type" value="Genomic_DNA"/>
</dbReference>